<dbReference type="GO" id="GO:0003677">
    <property type="term" value="F:DNA binding"/>
    <property type="evidence" value="ECO:0007669"/>
    <property type="project" value="InterPro"/>
</dbReference>
<reference evidence="2 3" key="1">
    <citation type="submission" date="2019-07" db="EMBL/GenBank/DDBJ databases">
        <title>Whole genome shotgun sequence of Microbacterium aerolatum NBRC 103071.</title>
        <authorList>
            <person name="Hosoyama A."/>
            <person name="Uohara A."/>
            <person name="Ohji S."/>
            <person name="Ichikawa N."/>
        </authorList>
    </citation>
    <scope>NUCLEOTIDE SEQUENCE [LARGE SCALE GENOMIC DNA]</scope>
    <source>
        <strain evidence="2 3">NBRC 103071</strain>
    </source>
</reference>
<dbReference type="InterPro" id="IPR009061">
    <property type="entry name" value="DNA-bd_dom_put_sf"/>
</dbReference>
<comment type="caution">
    <text evidence="2">The sequence shown here is derived from an EMBL/GenBank/DDBJ whole genome shotgun (WGS) entry which is preliminary data.</text>
</comment>
<dbReference type="InterPro" id="IPR041657">
    <property type="entry name" value="HTH_17"/>
</dbReference>
<accession>A0A511AF88</accession>
<evidence type="ECO:0000259" key="1">
    <source>
        <dbReference type="Pfam" id="PF12728"/>
    </source>
</evidence>
<evidence type="ECO:0000313" key="2">
    <source>
        <dbReference type="EMBL" id="GEK86810.1"/>
    </source>
</evidence>
<proteinExistence type="predicted"/>
<dbReference type="RefSeq" id="WP_222591670.1">
    <property type="nucleotide sequence ID" value="NZ_BJUW01000008.1"/>
</dbReference>
<gene>
    <name evidence="2" type="ORF">MAE01_19860</name>
</gene>
<dbReference type="AlphaFoldDB" id="A0A511AF88"/>
<dbReference type="EMBL" id="BJUW01000008">
    <property type="protein sequence ID" value="GEK86810.1"/>
    <property type="molecule type" value="Genomic_DNA"/>
</dbReference>
<name>A0A511AF88_9MICO</name>
<evidence type="ECO:0000313" key="3">
    <source>
        <dbReference type="Proteomes" id="UP000321225"/>
    </source>
</evidence>
<dbReference type="InterPro" id="IPR010093">
    <property type="entry name" value="SinI_DNA-bd"/>
</dbReference>
<dbReference type="NCBIfam" id="TIGR01764">
    <property type="entry name" value="excise"/>
    <property type="match status" value="1"/>
</dbReference>
<dbReference type="Pfam" id="PF12728">
    <property type="entry name" value="HTH_17"/>
    <property type="match status" value="1"/>
</dbReference>
<dbReference type="Proteomes" id="UP000321225">
    <property type="component" value="Unassembled WGS sequence"/>
</dbReference>
<keyword evidence="3" id="KW-1185">Reference proteome</keyword>
<organism evidence="2 3">
    <name type="scientific">Microbacterium aerolatum</name>
    <dbReference type="NCBI Taxonomy" id="153731"/>
    <lineage>
        <taxon>Bacteria</taxon>
        <taxon>Bacillati</taxon>
        <taxon>Actinomycetota</taxon>
        <taxon>Actinomycetes</taxon>
        <taxon>Micrococcales</taxon>
        <taxon>Microbacteriaceae</taxon>
        <taxon>Microbacterium</taxon>
    </lineage>
</organism>
<protein>
    <recommendedName>
        <fullName evidence="1">Helix-turn-helix domain-containing protein</fullName>
    </recommendedName>
</protein>
<feature type="domain" description="Helix-turn-helix" evidence="1">
    <location>
        <begin position="10"/>
        <end position="59"/>
    </location>
</feature>
<dbReference type="SUPFAM" id="SSF46955">
    <property type="entry name" value="Putative DNA-binding domain"/>
    <property type="match status" value="1"/>
</dbReference>
<sequence length="65" mass="7105">MSKTIQEPLLYDVASAARAAGVSSRTIRRLIADGELPTVRVGLLVRIRLADLQSYIDAHRSEVNA</sequence>